<dbReference type="AlphaFoldDB" id="D4MU00"/>
<dbReference type="KEGG" id="bprl:CL2_19830"/>
<sequence length="164" mass="18306">MMKTIQKNVTVNSSIERIFTIIKVLLAVSPFMALGYLTAKGTAGANLQTILSQNPHYTVMFLVAMVNPFIAYLLGFLQQHLNKADYGYAVVNMALMIVAEVMLQNFLYVAALAFLLYKTVKTYQIPVKDSVEKSLKNHFLRDISGSIVVLIFAGICMFAMLQLK</sequence>
<dbReference type="Proteomes" id="UP000008960">
    <property type="component" value="Chromosome"/>
</dbReference>
<keyword evidence="1" id="KW-1133">Transmembrane helix</keyword>
<dbReference type="EMBL" id="FP929061">
    <property type="protein sequence ID" value="CBL38866.1"/>
    <property type="molecule type" value="Genomic_DNA"/>
</dbReference>
<reference evidence="2 4" key="1">
    <citation type="submission" date="2010-03" db="EMBL/GenBank/DDBJ databases">
        <title>The genome sequence of Clostridiales sp. SSC/2.</title>
        <authorList>
            <consortium name="metaHIT consortium -- http://www.metahit.eu/"/>
            <person name="Pajon A."/>
            <person name="Turner K."/>
            <person name="Parkhill J."/>
            <person name="Duncan S."/>
            <person name="Flint H."/>
        </authorList>
    </citation>
    <scope>NUCLEOTIDE SEQUENCE [LARGE SCALE GENOMIC DNA]</scope>
    <source>
        <strain evidence="2 4">SSC/2</strain>
    </source>
</reference>
<name>D4MU00_ANAHA</name>
<dbReference type="OrthoDB" id="2051205at2"/>
<dbReference type="Proteomes" id="UP000095564">
    <property type="component" value="Unassembled WGS sequence"/>
</dbReference>
<evidence type="ECO:0000313" key="3">
    <source>
        <dbReference type="EMBL" id="CUP36685.1"/>
    </source>
</evidence>
<reference evidence="2 4" key="2">
    <citation type="submission" date="2010-03" db="EMBL/GenBank/DDBJ databases">
        <authorList>
            <person name="Pajon A."/>
        </authorList>
    </citation>
    <scope>NUCLEOTIDE SEQUENCE [LARGE SCALE GENOMIC DNA]</scope>
    <source>
        <strain evidence="2 4">SSC/2</strain>
    </source>
</reference>
<gene>
    <name evidence="2" type="ORF">CL2_19830</name>
    <name evidence="3" type="ORF">ERS852520_01192</name>
</gene>
<keyword evidence="1" id="KW-0812">Transmembrane</keyword>
<feature type="transmembrane region" description="Helical" evidence="1">
    <location>
        <begin position="21"/>
        <end position="39"/>
    </location>
</feature>
<dbReference type="EMBL" id="CZAU01000009">
    <property type="protein sequence ID" value="CUP36685.1"/>
    <property type="molecule type" value="Genomic_DNA"/>
</dbReference>
<evidence type="ECO:0000313" key="5">
    <source>
        <dbReference type="Proteomes" id="UP000095564"/>
    </source>
</evidence>
<dbReference type="RefSeq" id="WP_008392334.1">
    <property type="nucleotide sequence ID" value="NC_021016.1"/>
</dbReference>
<feature type="transmembrane region" description="Helical" evidence="1">
    <location>
        <begin position="59"/>
        <end position="77"/>
    </location>
</feature>
<organism evidence="2 4">
    <name type="scientific">Anaerostipes hadrus</name>
    <dbReference type="NCBI Taxonomy" id="649756"/>
    <lineage>
        <taxon>Bacteria</taxon>
        <taxon>Bacillati</taxon>
        <taxon>Bacillota</taxon>
        <taxon>Clostridia</taxon>
        <taxon>Lachnospirales</taxon>
        <taxon>Lachnospiraceae</taxon>
        <taxon>Anaerostipes</taxon>
    </lineage>
</organism>
<proteinExistence type="predicted"/>
<feature type="transmembrane region" description="Helical" evidence="1">
    <location>
        <begin position="143"/>
        <end position="161"/>
    </location>
</feature>
<evidence type="ECO:0000313" key="2">
    <source>
        <dbReference type="EMBL" id="CBL38866.1"/>
    </source>
</evidence>
<evidence type="ECO:0000313" key="4">
    <source>
        <dbReference type="Proteomes" id="UP000008960"/>
    </source>
</evidence>
<accession>D4MU00</accession>
<reference evidence="3 5" key="3">
    <citation type="submission" date="2015-09" db="EMBL/GenBank/DDBJ databases">
        <authorList>
            <consortium name="Pathogen Informatics"/>
        </authorList>
    </citation>
    <scope>NUCLEOTIDE SEQUENCE [LARGE SCALE GENOMIC DNA]</scope>
    <source>
        <strain evidence="3 5">2789STDY5834908</strain>
    </source>
</reference>
<protein>
    <submittedName>
        <fullName evidence="2">Uncharacterized protein</fullName>
    </submittedName>
</protein>
<evidence type="ECO:0000256" key="1">
    <source>
        <dbReference type="SAM" id="Phobius"/>
    </source>
</evidence>
<dbReference type="PATRIC" id="fig|245018.3.peg.2263"/>
<keyword evidence="1" id="KW-0472">Membrane</keyword>
<feature type="transmembrane region" description="Helical" evidence="1">
    <location>
        <begin position="89"/>
        <end position="117"/>
    </location>
</feature>